<comment type="caution">
    <text evidence="1">The sequence shown here is derived from an EMBL/GenBank/DDBJ whole genome shotgun (WGS) entry which is preliminary data.</text>
</comment>
<protein>
    <submittedName>
        <fullName evidence="1">Uncharacterized protein</fullName>
    </submittedName>
</protein>
<keyword evidence="2" id="KW-1185">Reference proteome</keyword>
<evidence type="ECO:0000313" key="1">
    <source>
        <dbReference type="EMBL" id="KAF6814921.1"/>
    </source>
</evidence>
<accession>A0A8H6N0F5</accession>
<reference evidence="1 2" key="1">
    <citation type="journal article" date="2020" name="Phytopathology">
        <title>Genome Sequence Resources of Colletotrichum truncatum, C. plurivorum, C. musicola, and C. sojae: Four Species Pathogenic to Soybean (Glycine max).</title>
        <authorList>
            <person name="Rogerio F."/>
            <person name="Boufleur T.R."/>
            <person name="Ciampi-Guillardi M."/>
            <person name="Sukno S.A."/>
            <person name="Thon M.R."/>
            <person name="Massola Junior N.S."/>
            <person name="Baroncelli R."/>
        </authorList>
    </citation>
    <scope>NUCLEOTIDE SEQUENCE [LARGE SCALE GENOMIC DNA]</scope>
    <source>
        <strain evidence="1 2">LFN0009</strain>
    </source>
</reference>
<proteinExistence type="predicted"/>
<dbReference type="AlphaFoldDB" id="A0A8H6N0F5"/>
<organism evidence="1 2">
    <name type="scientific">Colletotrichum sojae</name>
    <dbReference type="NCBI Taxonomy" id="2175907"/>
    <lineage>
        <taxon>Eukaryota</taxon>
        <taxon>Fungi</taxon>
        <taxon>Dikarya</taxon>
        <taxon>Ascomycota</taxon>
        <taxon>Pezizomycotina</taxon>
        <taxon>Sordariomycetes</taxon>
        <taxon>Hypocreomycetidae</taxon>
        <taxon>Glomerellales</taxon>
        <taxon>Glomerellaceae</taxon>
        <taxon>Colletotrichum</taxon>
        <taxon>Colletotrichum orchidearum species complex</taxon>
    </lineage>
</organism>
<dbReference type="EMBL" id="WIGN01000039">
    <property type="protein sequence ID" value="KAF6814921.1"/>
    <property type="molecule type" value="Genomic_DNA"/>
</dbReference>
<sequence length="144" mass="16657">MPYWSGTLSTAPMTLGFRSRLRSRSSSTCMSHVNNGTCVLPDHTPPARAPLEAPRRWKIDSIHPKKLKEALRGSYLARPSRELSAFKLVRQVQQNAHAFYSLVLLSFTRGVREHGKVRHDRRYPSRWPGSRCSLRRYLILVHHR</sequence>
<dbReference type="Proteomes" id="UP000652219">
    <property type="component" value="Unassembled WGS sequence"/>
</dbReference>
<evidence type="ECO:0000313" key="2">
    <source>
        <dbReference type="Proteomes" id="UP000652219"/>
    </source>
</evidence>
<gene>
    <name evidence="1" type="ORF">CSOJ01_03751</name>
</gene>
<name>A0A8H6N0F5_9PEZI</name>